<keyword evidence="1" id="KW-1133">Transmembrane helix</keyword>
<evidence type="ECO:0000313" key="3">
    <source>
        <dbReference type="EMBL" id="MDN4615269.1"/>
    </source>
</evidence>
<feature type="transmembrane region" description="Helical" evidence="1">
    <location>
        <begin position="15"/>
        <end position="37"/>
    </location>
</feature>
<gene>
    <name evidence="3" type="ORF">P5G50_12505</name>
</gene>
<comment type="caution">
    <text evidence="3">The sequence shown here is derived from an EMBL/GenBank/DDBJ whole genome shotgun (WGS) entry which is preliminary data.</text>
</comment>
<dbReference type="InterPro" id="IPR018649">
    <property type="entry name" value="SHOCT"/>
</dbReference>
<proteinExistence type="predicted"/>
<evidence type="ECO:0000256" key="1">
    <source>
        <dbReference type="SAM" id="Phobius"/>
    </source>
</evidence>
<name>A0ABT8KG06_9MICO</name>
<keyword evidence="1" id="KW-0472">Membrane</keyword>
<dbReference type="EMBL" id="JAROCF010000001">
    <property type="protein sequence ID" value="MDN4615269.1"/>
    <property type="molecule type" value="Genomic_DNA"/>
</dbReference>
<accession>A0ABT8KG06</accession>
<evidence type="ECO:0000313" key="4">
    <source>
        <dbReference type="Proteomes" id="UP001174208"/>
    </source>
</evidence>
<keyword evidence="1" id="KW-0812">Transmembrane</keyword>
<reference evidence="3" key="1">
    <citation type="submission" date="2023-06" db="EMBL/GenBank/DDBJ databases">
        <title>MT1 and MT2 Draft Genomes of Novel Species.</title>
        <authorList>
            <person name="Venkateswaran K."/>
        </authorList>
    </citation>
    <scope>NUCLEOTIDE SEQUENCE</scope>
    <source>
        <strain evidence="3">F6_8S_P_1B</strain>
    </source>
</reference>
<dbReference type="Proteomes" id="UP001174208">
    <property type="component" value="Unassembled WGS sequence"/>
</dbReference>
<feature type="transmembrane region" description="Helical" evidence="1">
    <location>
        <begin position="43"/>
        <end position="63"/>
    </location>
</feature>
<dbReference type="Pfam" id="PF09851">
    <property type="entry name" value="SHOCT"/>
    <property type="match status" value="1"/>
</dbReference>
<organism evidence="3 4">
    <name type="scientific">Leifsonia williamsii</name>
    <dbReference type="NCBI Taxonomy" id="3035919"/>
    <lineage>
        <taxon>Bacteria</taxon>
        <taxon>Bacillati</taxon>
        <taxon>Actinomycetota</taxon>
        <taxon>Actinomycetes</taxon>
        <taxon>Micrococcales</taxon>
        <taxon>Microbacteriaceae</taxon>
        <taxon>Leifsonia</taxon>
    </lineage>
</organism>
<dbReference type="RefSeq" id="WP_301208538.1">
    <property type="nucleotide sequence ID" value="NZ_JAROCF010000001.1"/>
</dbReference>
<keyword evidence="4" id="KW-1185">Reference proteome</keyword>
<protein>
    <submittedName>
        <fullName evidence="3">SHOCT domain-containing protein</fullName>
    </submittedName>
</protein>
<feature type="domain" description="SHOCT" evidence="2">
    <location>
        <begin position="89"/>
        <end position="114"/>
    </location>
</feature>
<evidence type="ECO:0000259" key="2">
    <source>
        <dbReference type="Pfam" id="PF09851"/>
    </source>
</evidence>
<sequence length="122" mass="13431">MVRDGRGHLTKGKPIMLALLTTATAATTAAVPCVAWAGPPFGFWWILIPIFWIALFALIFTFAGRRWRRAARAGYGPYGYGPAAATRSAEQTLAQRYANGDITEQEYRARLEVLRANRGDTA</sequence>